<dbReference type="SUPFAM" id="SSF81901">
    <property type="entry name" value="HCP-like"/>
    <property type="match status" value="1"/>
</dbReference>
<sequence length="323" mass="36943">MEKDLKYYASLDYPFECYSGENELGDAYLVEFLDFDIKAASEDYEEAIELAHKYLIEHIHKQLVMGNELPNPGEGRNFMRHKEALAAYKSRDFETALSIWEEEAKIKNDRAMANLGLMYLKGEGVQKDYTKAKEWFEEASKYDNDSANFNLALMYQTKIGVEEDLDKAIDYFRRAVAKNHTQACFRLALLLLQDRTKLDLVKEGFDCMLKAAQNGHAMANVQLTGMDKPLNDVCELNTDFRAQTKEKQLEIINDALDRFIRPILLKDGGNIILIDYISDPEVEIRLAYQGACVGCSIASTGTYSMIADTMQKVIDERVRIFIL</sequence>
<dbReference type="EMBL" id="VANU01000002">
    <property type="protein sequence ID" value="TLP39347.1"/>
    <property type="molecule type" value="Genomic_DNA"/>
</dbReference>
<dbReference type="InterPro" id="IPR001075">
    <property type="entry name" value="NIF_FeS_clus_asmbl_NifU_C"/>
</dbReference>
<reference evidence="6 7" key="1">
    <citation type="submission" date="2019-05" db="EMBL/GenBank/DDBJ databases">
        <title>Arcobacter sp. nov., isolated from sea sediment.</title>
        <authorList>
            <person name="Kim W."/>
        </authorList>
    </citation>
    <scope>NUCLEOTIDE SEQUENCE [LARGE SCALE GENOMIC DNA]</scope>
    <source>
        <strain evidence="6 7">CAU 1517</strain>
    </source>
</reference>
<evidence type="ECO:0000256" key="2">
    <source>
        <dbReference type="ARBA" id="ARBA00012865"/>
    </source>
</evidence>
<dbReference type="GO" id="GO:0051536">
    <property type="term" value="F:iron-sulfur cluster binding"/>
    <property type="evidence" value="ECO:0007669"/>
    <property type="project" value="InterPro"/>
</dbReference>
<comment type="catalytic activity">
    <reaction evidence="1">
        <text>a beta-lactam + H2O = a substituted beta-amino acid</text>
        <dbReference type="Rhea" id="RHEA:20401"/>
        <dbReference type="ChEBI" id="CHEBI:15377"/>
        <dbReference type="ChEBI" id="CHEBI:35627"/>
        <dbReference type="ChEBI" id="CHEBI:140347"/>
        <dbReference type="EC" id="3.5.2.6"/>
    </reaction>
</comment>
<dbReference type="GO" id="GO:0016226">
    <property type="term" value="P:iron-sulfur cluster assembly"/>
    <property type="evidence" value="ECO:0007669"/>
    <property type="project" value="InterPro"/>
</dbReference>
<dbReference type="InterPro" id="IPR011990">
    <property type="entry name" value="TPR-like_helical_dom_sf"/>
</dbReference>
<proteinExistence type="predicted"/>
<dbReference type="InterPro" id="IPR034904">
    <property type="entry name" value="FSCA_dom_sf"/>
</dbReference>
<dbReference type="SUPFAM" id="SSF117916">
    <property type="entry name" value="Fe-S cluster assembly (FSCA) domain-like"/>
    <property type="match status" value="1"/>
</dbReference>
<evidence type="ECO:0000256" key="3">
    <source>
        <dbReference type="ARBA" id="ARBA00023157"/>
    </source>
</evidence>
<dbReference type="AlphaFoldDB" id="A0A5R8Y1Z5"/>
<dbReference type="Pfam" id="PF01106">
    <property type="entry name" value="NifU"/>
    <property type="match status" value="1"/>
</dbReference>
<dbReference type="PANTHER" id="PTHR11102">
    <property type="entry name" value="SEL-1-LIKE PROTEIN"/>
    <property type="match status" value="1"/>
</dbReference>
<organism evidence="6 7">
    <name type="scientific">Arcobacter arenosus</name>
    <dbReference type="NCBI Taxonomy" id="2576037"/>
    <lineage>
        <taxon>Bacteria</taxon>
        <taxon>Pseudomonadati</taxon>
        <taxon>Campylobacterota</taxon>
        <taxon>Epsilonproteobacteria</taxon>
        <taxon>Campylobacterales</taxon>
        <taxon>Arcobacteraceae</taxon>
        <taxon>Arcobacter</taxon>
    </lineage>
</organism>
<protein>
    <recommendedName>
        <fullName evidence="2">beta-lactamase</fullName>
        <ecNumber evidence="2">3.5.2.6</ecNumber>
    </recommendedName>
</protein>
<evidence type="ECO:0000259" key="5">
    <source>
        <dbReference type="Pfam" id="PF01106"/>
    </source>
</evidence>
<dbReference type="RefSeq" id="WP_138151930.1">
    <property type="nucleotide sequence ID" value="NZ_VANU01000002.1"/>
</dbReference>
<evidence type="ECO:0000256" key="1">
    <source>
        <dbReference type="ARBA" id="ARBA00001526"/>
    </source>
</evidence>
<dbReference type="GO" id="GO:0005506">
    <property type="term" value="F:iron ion binding"/>
    <property type="evidence" value="ECO:0007669"/>
    <property type="project" value="InterPro"/>
</dbReference>
<dbReference type="GO" id="GO:0046677">
    <property type="term" value="P:response to antibiotic"/>
    <property type="evidence" value="ECO:0007669"/>
    <property type="project" value="UniProtKB-KW"/>
</dbReference>
<dbReference type="Gene3D" id="3.30.300.130">
    <property type="entry name" value="Fe-S cluster assembly (FSCA)"/>
    <property type="match status" value="1"/>
</dbReference>
<dbReference type="Proteomes" id="UP000308901">
    <property type="component" value="Unassembled WGS sequence"/>
</dbReference>
<dbReference type="OrthoDB" id="9772133at2"/>
<keyword evidence="4" id="KW-0046">Antibiotic resistance</keyword>
<accession>A0A5R8Y1Z5</accession>
<dbReference type="PANTHER" id="PTHR11102:SF160">
    <property type="entry name" value="ERAD-ASSOCIATED E3 UBIQUITIN-PROTEIN LIGASE COMPONENT HRD3"/>
    <property type="match status" value="1"/>
</dbReference>
<dbReference type="Pfam" id="PF08238">
    <property type="entry name" value="Sel1"/>
    <property type="match status" value="3"/>
</dbReference>
<dbReference type="Gene3D" id="1.25.40.10">
    <property type="entry name" value="Tetratricopeptide repeat domain"/>
    <property type="match status" value="1"/>
</dbReference>
<keyword evidence="7" id="KW-1185">Reference proteome</keyword>
<name>A0A5R8Y1Z5_9BACT</name>
<keyword evidence="3" id="KW-1015">Disulfide bond</keyword>
<gene>
    <name evidence="6" type="ORF">FDK22_05610</name>
</gene>
<evidence type="ECO:0000313" key="7">
    <source>
        <dbReference type="Proteomes" id="UP000308901"/>
    </source>
</evidence>
<feature type="domain" description="NIF system FeS cluster assembly NifU C-terminal" evidence="5">
    <location>
        <begin position="252"/>
        <end position="320"/>
    </location>
</feature>
<dbReference type="GO" id="GO:0008800">
    <property type="term" value="F:beta-lactamase activity"/>
    <property type="evidence" value="ECO:0007669"/>
    <property type="project" value="UniProtKB-EC"/>
</dbReference>
<evidence type="ECO:0000256" key="4">
    <source>
        <dbReference type="ARBA" id="ARBA00023251"/>
    </source>
</evidence>
<comment type="caution">
    <text evidence="6">The sequence shown here is derived from an EMBL/GenBank/DDBJ whole genome shotgun (WGS) entry which is preliminary data.</text>
</comment>
<dbReference type="InterPro" id="IPR050767">
    <property type="entry name" value="Sel1_AlgK"/>
</dbReference>
<dbReference type="SMART" id="SM00671">
    <property type="entry name" value="SEL1"/>
    <property type="match status" value="3"/>
</dbReference>
<dbReference type="InterPro" id="IPR006597">
    <property type="entry name" value="Sel1-like"/>
</dbReference>
<dbReference type="EC" id="3.5.2.6" evidence="2"/>
<evidence type="ECO:0000313" key="6">
    <source>
        <dbReference type="EMBL" id="TLP39347.1"/>
    </source>
</evidence>